<dbReference type="EMBL" id="CAJVPV010000854">
    <property type="protein sequence ID" value="CAG8476457.1"/>
    <property type="molecule type" value="Genomic_DNA"/>
</dbReference>
<gene>
    <name evidence="1" type="ORF">AMORRO_LOCUS2097</name>
</gene>
<name>A0A9N8W6Z6_9GLOM</name>
<proteinExistence type="predicted"/>
<comment type="caution">
    <text evidence="1">The sequence shown here is derived from an EMBL/GenBank/DDBJ whole genome shotgun (WGS) entry which is preliminary data.</text>
</comment>
<keyword evidence="2" id="KW-1185">Reference proteome</keyword>
<protein>
    <submittedName>
        <fullName evidence="1">6914_t:CDS:1</fullName>
    </submittedName>
</protein>
<reference evidence="1" key="1">
    <citation type="submission" date="2021-06" db="EMBL/GenBank/DDBJ databases">
        <authorList>
            <person name="Kallberg Y."/>
            <person name="Tangrot J."/>
            <person name="Rosling A."/>
        </authorList>
    </citation>
    <scope>NUCLEOTIDE SEQUENCE</scope>
    <source>
        <strain evidence="1">CL551</strain>
    </source>
</reference>
<evidence type="ECO:0000313" key="1">
    <source>
        <dbReference type="EMBL" id="CAG8476457.1"/>
    </source>
</evidence>
<evidence type="ECO:0000313" key="2">
    <source>
        <dbReference type="Proteomes" id="UP000789342"/>
    </source>
</evidence>
<organism evidence="1 2">
    <name type="scientific">Acaulospora morrowiae</name>
    <dbReference type="NCBI Taxonomy" id="94023"/>
    <lineage>
        <taxon>Eukaryota</taxon>
        <taxon>Fungi</taxon>
        <taxon>Fungi incertae sedis</taxon>
        <taxon>Mucoromycota</taxon>
        <taxon>Glomeromycotina</taxon>
        <taxon>Glomeromycetes</taxon>
        <taxon>Diversisporales</taxon>
        <taxon>Acaulosporaceae</taxon>
        <taxon>Acaulospora</taxon>
    </lineage>
</organism>
<feature type="non-terminal residue" evidence="1">
    <location>
        <position position="1"/>
    </location>
</feature>
<dbReference type="Proteomes" id="UP000789342">
    <property type="component" value="Unassembled WGS sequence"/>
</dbReference>
<feature type="non-terminal residue" evidence="1">
    <location>
        <position position="94"/>
    </location>
</feature>
<sequence>LQVHTEDNTTPTVLINNNLPGKDTLQLNEDMVEDIKQMISNIRPFSIIDLSTKDDLVLIANKEINLALHSAYNQPINVLLTIIGLLAAIKEQTY</sequence>
<accession>A0A9N8W6Z6</accession>
<dbReference type="AlphaFoldDB" id="A0A9N8W6Z6"/>